<keyword evidence="2" id="KW-0732">Signal</keyword>
<name>A0A7J0CYQ5_STRMI</name>
<evidence type="ECO:0000313" key="4">
    <source>
        <dbReference type="EMBL" id="GFN06875.1"/>
    </source>
</evidence>
<dbReference type="InterPro" id="IPR039424">
    <property type="entry name" value="SBP_5"/>
</dbReference>
<feature type="compositionally biased region" description="Low complexity" evidence="1">
    <location>
        <begin position="267"/>
        <end position="281"/>
    </location>
</feature>
<feature type="domain" description="Solute-binding protein family 5" evidence="3">
    <location>
        <begin position="118"/>
        <end position="268"/>
    </location>
</feature>
<dbReference type="GO" id="GO:1904680">
    <property type="term" value="F:peptide transmembrane transporter activity"/>
    <property type="evidence" value="ECO:0007669"/>
    <property type="project" value="TreeGrafter"/>
</dbReference>
<feature type="compositionally biased region" description="Basic residues" evidence="1">
    <location>
        <begin position="328"/>
        <end position="342"/>
    </location>
</feature>
<evidence type="ECO:0000256" key="2">
    <source>
        <dbReference type="SAM" id="SignalP"/>
    </source>
</evidence>
<dbReference type="AlphaFoldDB" id="A0A7J0CYQ5"/>
<protein>
    <recommendedName>
        <fullName evidence="3">Solute-binding protein family 5 domain-containing protein</fullName>
    </recommendedName>
</protein>
<feature type="compositionally biased region" description="Pro residues" evidence="1">
    <location>
        <begin position="306"/>
        <end position="318"/>
    </location>
</feature>
<feature type="region of interest" description="Disordered" evidence="1">
    <location>
        <begin position="267"/>
        <end position="372"/>
    </location>
</feature>
<proteinExistence type="predicted"/>
<evidence type="ECO:0000256" key="1">
    <source>
        <dbReference type="SAM" id="MobiDB-lite"/>
    </source>
</evidence>
<dbReference type="Proteomes" id="UP000498740">
    <property type="component" value="Unassembled WGS sequence"/>
</dbReference>
<comment type="caution">
    <text evidence="4">The sequence shown here is derived from an EMBL/GenBank/DDBJ whole genome shotgun (WGS) entry which is preliminary data.</text>
</comment>
<dbReference type="Gene3D" id="3.90.76.10">
    <property type="entry name" value="Dipeptide-binding Protein, Domain 1"/>
    <property type="match status" value="1"/>
</dbReference>
<dbReference type="Pfam" id="PF00496">
    <property type="entry name" value="SBP_bac_5"/>
    <property type="match status" value="1"/>
</dbReference>
<evidence type="ECO:0000259" key="3">
    <source>
        <dbReference type="Pfam" id="PF00496"/>
    </source>
</evidence>
<gene>
    <name evidence="4" type="ORF">Smic_54310</name>
</gene>
<dbReference type="EMBL" id="BLWD01000001">
    <property type="protein sequence ID" value="GFN06875.1"/>
    <property type="molecule type" value="Genomic_DNA"/>
</dbReference>
<dbReference type="PANTHER" id="PTHR30290:SF65">
    <property type="entry name" value="MONOACYL PHOSPHATIDYLINOSITOL TETRAMANNOSIDE-BINDING PROTEIN LPQW-RELATED"/>
    <property type="match status" value="1"/>
</dbReference>
<feature type="chain" id="PRO_5029573348" description="Solute-binding protein family 5 domain-containing protein" evidence="2">
    <location>
        <begin position="32"/>
        <end position="372"/>
    </location>
</feature>
<accession>A0A7J0CYQ5</accession>
<organism evidence="4 5">
    <name type="scientific">Streptomyces microflavus</name>
    <name type="common">Streptomyces lipmanii</name>
    <dbReference type="NCBI Taxonomy" id="1919"/>
    <lineage>
        <taxon>Bacteria</taxon>
        <taxon>Bacillati</taxon>
        <taxon>Actinomycetota</taxon>
        <taxon>Actinomycetes</taxon>
        <taxon>Kitasatosporales</taxon>
        <taxon>Streptomycetaceae</taxon>
        <taxon>Streptomyces</taxon>
    </lineage>
</organism>
<feature type="compositionally biased region" description="Low complexity" evidence="1">
    <location>
        <begin position="291"/>
        <end position="305"/>
    </location>
</feature>
<dbReference type="GO" id="GO:0015833">
    <property type="term" value="P:peptide transport"/>
    <property type="evidence" value="ECO:0007669"/>
    <property type="project" value="TreeGrafter"/>
</dbReference>
<dbReference type="SUPFAM" id="SSF53850">
    <property type="entry name" value="Periplasmic binding protein-like II"/>
    <property type="match status" value="1"/>
</dbReference>
<evidence type="ECO:0000313" key="5">
    <source>
        <dbReference type="Proteomes" id="UP000498740"/>
    </source>
</evidence>
<reference evidence="4 5" key="1">
    <citation type="submission" date="2020-05" db="EMBL/GenBank/DDBJ databases">
        <title>Whole genome shotgun sequence of Streptomyces microflavus NBRC 13062.</title>
        <authorList>
            <person name="Komaki H."/>
            <person name="Tamura T."/>
        </authorList>
    </citation>
    <scope>NUCLEOTIDE SEQUENCE [LARGE SCALE GENOMIC DNA]</scope>
    <source>
        <strain evidence="4 5">NBRC 13062</strain>
    </source>
</reference>
<dbReference type="InterPro" id="IPR000914">
    <property type="entry name" value="SBP_5_dom"/>
</dbReference>
<sequence length="372" mass="40101">MSHVGVPRGTVRKRRSLALLTAGVLTIPALAGCSSDSEETSRAVPQDIAPAARDRVADGSTVNWAVDAMPTTLNAFQADADSATTKITGALLPTLFPMDAAGHPKLNPDYLESAKIIEREPKQVVLYKLNQQAVWSDGREIGAPDFVAQWRALSGKDSAFWTARNAGYERIEKIERGSDDLQVRVTFAKPYADWRSLFSPLYPKEITGSPDTFNDGARTALKNTAGPFQLKGVDKAKGTVTLVRSPRWWGEKAKLDSLVFRVVAPRTAPRRSPTAPCTSPTSTPPPPTASPSPSATARAASRSPTAPAPTSRPPPRCAPGPWRTGPTRSRRRSPRPPGRRTARPSSRTGRSRRPCAATPYASPWSPPTPSSR</sequence>
<dbReference type="PANTHER" id="PTHR30290">
    <property type="entry name" value="PERIPLASMIC BINDING COMPONENT OF ABC TRANSPORTER"/>
    <property type="match status" value="1"/>
</dbReference>
<feature type="signal peptide" evidence="2">
    <location>
        <begin position="1"/>
        <end position="31"/>
    </location>
</feature>
<dbReference type="Gene3D" id="3.40.190.10">
    <property type="entry name" value="Periplasmic binding protein-like II"/>
    <property type="match status" value="1"/>
</dbReference>